<protein>
    <submittedName>
        <fullName evidence="2">Uncharacterized protein</fullName>
    </submittedName>
</protein>
<keyword evidence="1" id="KW-0472">Membrane</keyword>
<comment type="caution">
    <text evidence="2">The sequence shown here is derived from an EMBL/GenBank/DDBJ whole genome shotgun (WGS) entry which is preliminary data.</text>
</comment>
<proteinExistence type="predicted"/>
<accession>X0WI73</accession>
<evidence type="ECO:0000256" key="1">
    <source>
        <dbReference type="SAM" id="Phobius"/>
    </source>
</evidence>
<organism evidence="2">
    <name type="scientific">marine sediment metagenome</name>
    <dbReference type="NCBI Taxonomy" id="412755"/>
    <lineage>
        <taxon>unclassified sequences</taxon>
        <taxon>metagenomes</taxon>
        <taxon>ecological metagenomes</taxon>
    </lineage>
</organism>
<evidence type="ECO:0000313" key="2">
    <source>
        <dbReference type="EMBL" id="GAG30674.1"/>
    </source>
</evidence>
<feature type="transmembrane region" description="Helical" evidence="1">
    <location>
        <begin position="34"/>
        <end position="54"/>
    </location>
</feature>
<name>X0WI73_9ZZZZ</name>
<dbReference type="EMBL" id="BARS01045254">
    <property type="protein sequence ID" value="GAG30674.1"/>
    <property type="molecule type" value="Genomic_DNA"/>
</dbReference>
<reference evidence="2" key="1">
    <citation type="journal article" date="2014" name="Front. Microbiol.">
        <title>High frequency of phylogenetically diverse reductive dehalogenase-homologous genes in deep subseafloor sedimentary metagenomes.</title>
        <authorList>
            <person name="Kawai M."/>
            <person name="Futagami T."/>
            <person name="Toyoda A."/>
            <person name="Takaki Y."/>
            <person name="Nishi S."/>
            <person name="Hori S."/>
            <person name="Arai W."/>
            <person name="Tsubouchi T."/>
            <person name="Morono Y."/>
            <person name="Uchiyama I."/>
            <person name="Ito T."/>
            <person name="Fujiyama A."/>
            <person name="Inagaki F."/>
            <person name="Takami H."/>
        </authorList>
    </citation>
    <scope>NUCLEOTIDE SEQUENCE</scope>
    <source>
        <strain evidence="2">Expedition CK06-06</strain>
    </source>
</reference>
<sequence>MNSAVGAIPGYYPEKLLTTSPFGNVKVIAANKNFWLGAMLIALIFISSLSVVYVQAQNRLLF</sequence>
<dbReference type="AlphaFoldDB" id="X0WI73"/>
<gene>
    <name evidence="2" type="ORF">S01H1_68246</name>
</gene>
<keyword evidence="1" id="KW-1133">Transmembrane helix</keyword>
<keyword evidence="1" id="KW-0812">Transmembrane</keyword>
<feature type="non-terminal residue" evidence="2">
    <location>
        <position position="62"/>
    </location>
</feature>